<organism evidence="7 8">
    <name type="scientific">Motiliproteus coralliicola</name>
    <dbReference type="NCBI Taxonomy" id="2283196"/>
    <lineage>
        <taxon>Bacteria</taxon>
        <taxon>Pseudomonadati</taxon>
        <taxon>Pseudomonadota</taxon>
        <taxon>Gammaproteobacteria</taxon>
        <taxon>Oceanospirillales</taxon>
        <taxon>Oceanospirillaceae</taxon>
        <taxon>Motiliproteus</taxon>
    </lineage>
</organism>
<evidence type="ECO:0000256" key="3">
    <source>
        <dbReference type="ARBA" id="ARBA00022692"/>
    </source>
</evidence>
<dbReference type="PANTHER" id="PTHR30086:SF20">
    <property type="entry name" value="ARGININE EXPORTER PROTEIN ARGO-RELATED"/>
    <property type="match status" value="1"/>
</dbReference>
<keyword evidence="5 6" id="KW-0472">Membrane</keyword>
<evidence type="ECO:0000313" key="7">
    <source>
        <dbReference type="EMBL" id="RDE22656.1"/>
    </source>
</evidence>
<name>A0A369WQ13_9GAMM</name>
<feature type="transmembrane region" description="Helical" evidence="6">
    <location>
        <begin position="40"/>
        <end position="65"/>
    </location>
</feature>
<dbReference type="Proteomes" id="UP000253769">
    <property type="component" value="Unassembled WGS sequence"/>
</dbReference>
<dbReference type="OrthoDB" id="9804822at2"/>
<proteinExistence type="predicted"/>
<feature type="transmembrane region" description="Helical" evidence="6">
    <location>
        <begin position="109"/>
        <end position="133"/>
    </location>
</feature>
<feature type="transmembrane region" description="Helical" evidence="6">
    <location>
        <begin position="145"/>
        <end position="166"/>
    </location>
</feature>
<reference evidence="7 8" key="1">
    <citation type="submission" date="2018-07" db="EMBL/GenBank/DDBJ databases">
        <title>Motiliproteus coralliicola sp. nov., a bacterium isolated from Coral.</title>
        <authorList>
            <person name="Wang G."/>
        </authorList>
    </citation>
    <scope>NUCLEOTIDE SEQUENCE [LARGE SCALE GENOMIC DNA]</scope>
    <source>
        <strain evidence="7 8">C34</strain>
    </source>
</reference>
<dbReference type="PIRSF" id="PIRSF006324">
    <property type="entry name" value="LeuE"/>
    <property type="match status" value="1"/>
</dbReference>
<dbReference type="RefSeq" id="WP_114695289.1">
    <property type="nucleotide sequence ID" value="NZ_QQOH01000002.1"/>
</dbReference>
<dbReference type="PANTHER" id="PTHR30086">
    <property type="entry name" value="ARGININE EXPORTER PROTEIN ARGO"/>
    <property type="match status" value="1"/>
</dbReference>
<keyword evidence="2" id="KW-1003">Cell membrane</keyword>
<keyword evidence="4 6" id="KW-1133">Transmembrane helix</keyword>
<keyword evidence="8" id="KW-1185">Reference proteome</keyword>
<sequence length="205" mass="22420">MTPESAFTFFLAILIFAVTPGPGVFALLARALVFGRNSCWMLALGMTISDILYLIAACFGLAAIAQNWGEAFTLIRVVGAIYLCYLGWKMWNAPLDLENIEHKQTRKGHLLSFTQGFLISASNPKVILFYIAFLPTFMDLGSLSGADILLASVLTLLGLMIGLMLIAQFADTARQWFRSEAAVKRLNRSAGSIMVAAGAYLMSRH</sequence>
<evidence type="ECO:0000256" key="5">
    <source>
        <dbReference type="ARBA" id="ARBA00023136"/>
    </source>
</evidence>
<evidence type="ECO:0000256" key="6">
    <source>
        <dbReference type="SAM" id="Phobius"/>
    </source>
</evidence>
<evidence type="ECO:0000256" key="4">
    <source>
        <dbReference type="ARBA" id="ARBA00022989"/>
    </source>
</evidence>
<protein>
    <submittedName>
        <fullName evidence="7">LysE family translocator</fullName>
    </submittedName>
</protein>
<dbReference type="GO" id="GO:0005886">
    <property type="term" value="C:plasma membrane"/>
    <property type="evidence" value="ECO:0007669"/>
    <property type="project" value="UniProtKB-SubCell"/>
</dbReference>
<comment type="caution">
    <text evidence="7">The sequence shown here is derived from an EMBL/GenBank/DDBJ whole genome shotgun (WGS) entry which is preliminary data.</text>
</comment>
<dbReference type="InterPro" id="IPR001123">
    <property type="entry name" value="LeuE-type"/>
</dbReference>
<gene>
    <name evidence="7" type="ORF">DV711_08725</name>
</gene>
<evidence type="ECO:0000256" key="1">
    <source>
        <dbReference type="ARBA" id="ARBA00004651"/>
    </source>
</evidence>
<dbReference type="AlphaFoldDB" id="A0A369WQ13"/>
<feature type="transmembrane region" description="Helical" evidence="6">
    <location>
        <begin position="6"/>
        <end position="28"/>
    </location>
</feature>
<keyword evidence="3 6" id="KW-0812">Transmembrane</keyword>
<dbReference type="GO" id="GO:0015171">
    <property type="term" value="F:amino acid transmembrane transporter activity"/>
    <property type="evidence" value="ECO:0007669"/>
    <property type="project" value="TreeGrafter"/>
</dbReference>
<feature type="transmembrane region" description="Helical" evidence="6">
    <location>
        <begin position="71"/>
        <end position="88"/>
    </location>
</feature>
<dbReference type="EMBL" id="QQOH01000002">
    <property type="protein sequence ID" value="RDE22656.1"/>
    <property type="molecule type" value="Genomic_DNA"/>
</dbReference>
<accession>A0A369WQ13</accession>
<comment type="subcellular location">
    <subcellularLocation>
        <location evidence="1">Cell membrane</location>
        <topology evidence="1">Multi-pass membrane protein</topology>
    </subcellularLocation>
</comment>
<dbReference type="Pfam" id="PF01810">
    <property type="entry name" value="LysE"/>
    <property type="match status" value="1"/>
</dbReference>
<evidence type="ECO:0000256" key="2">
    <source>
        <dbReference type="ARBA" id="ARBA00022475"/>
    </source>
</evidence>
<evidence type="ECO:0000313" key="8">
    <source>
        <dbReference type="Proteomes" id="UP000253769"/>
    </source>
</evidence>